<dbReference type="Proteomes" id="UP001060085">
    <property type="component" value="Linkage Group LG05"/>
</dbReference>
<proteinExistence type="predicted"/>
<organism evidence="1 2">
    <name type="scientific">Catharanthus roseus</name>
    <name type="common">Madagascar periwinkle</name>
    <name type="synonym">Vinca rosea</name>
    <dbReference type="NCBI Taxonomy" id="4058"/>
    <lineage>
        <taxon>Eukaryota</taxon>
        <taxon>Viridiplantae</taxon>
        <taxon>Streptophyta</taxon>
        <taxon>Embryophyta</taxon>
        <taxon>Tracheophyta</taxon>
        <taxon>Spermatophyta</taxon>
        <taxon>Magnoliopsida</taxon>
        <taxon>eudicotyledons</taxon>
        <taxon>Gunneridae</taxon>
        <taxon>Pentapetalae</taxon>
        <taxon>asterids</taxon>
        <taxon>lamiids</taxon>
        <taxon>Gentianales</taxon>
        <taxon>Apocynaceae</taxon>
        <taxon>Rauvolfioideae</taxon>
        <taxon>Vinceae</taxon>
        <taxon>Catharanthinae</taxon>
        <taxon>Catharanthus</taxon>
    </lineage>
</organism>
<accession>A0ACC0AQS9</accession>
<comment type="caution">
    <text evidence="1">The sequence shown here is derived from an EMBL/GenBank/DDBJ whole genome shotgun (WGS) entry which is preliminary data.</text>
</comment>
<keyword evidence="2" id="KW-1185">Reference proteome</keyword>
<sequence length="590" mass="65786">MAFLWNKSLLLLTFLLLTSSIVIANNEEIKDVNHLGGEFAFGIDFRGDHDLDFGLGHKEGEDGKMNKKGDFETDYKGSWKIDNKNSGVSAMQLQLMPNGKVVWFDTTNLGPSSIMNNPPWCRPLPNNPAEKDCYAHAIEYDPENSKFRTLRFMTDPWCSSGGLSANGGIVNTGGALEGMRAVRTLSPLPFAQFEENVAALAADRWYASQHMLADGSFIVVGGRRSFSYELVPANNPLHFHPKLFDLPLLAETNDEKENNLYPFVYLLPDGNVYIFANYKSIILNPLTGQVIRQLPDLDGSRNYPPSGMSALLPLVPGPTNTDMLPAEVIVCGGNTRDAAKFSEFPPRTFTPALKDCNRMVVTDPNPQWDKEDMPSRRVMGDMLYLPTGDLLMLNGAMAGTSAWEAADDPNFTPVIYSPYKPKGERFRELKPSKIARMYHSSSALLPSGKILVAGSNPNQFYNFTTKYPTELRVEKFSPPYFAPELQKHRPKIIHKFGNTKLNYGQPFKLYIDLEDKVDESDIKVTMIAPPFTTHGFSQSQRLLVVTLKKVANDEIEAMAPPSSKIAPPGYYMLFVVHRGVPSTGIWVHID</sequence>
<name>A0ACC0AQS9_CATRO</name>
<evidence type="ECO:0000313" key="1">
    <source>
        <dbReference type="EMBL" id="KAI5662797.1"/>
    </source>
</evidence>
<evidence type="ECO:0000313" key="2">
    <source>
        <dbReference type="Proteomes" id="UP001060085"/>
    </source>
</evidence>
<dbReference type="EMBL" id="CM044705">
    <property type="protein sequence ID" value="KAI5662797.1"/>
    <property type="molecule type" value="Genomic_DNA"/>
</dbReference>
<protein>
    <submittedName>
        <fullName evidence="1">Uncharacterized protein</fullName>
    </submittedName>
</protein>
<gene>
    <name evidence="1" type="ORF">M9H77_22120</name>
</gene>
<reference evidence="2" key="1">
    <citation type="journal article" date="2023" name="Nat. Plants">
        <title>Single-cell RNA sequencing provides a high-resolution roadmap for understanding the multicellular compartmentation of specialized metabolism.</title>
        <authorList>
            <person name="Sun S."/>
            <person name="Shen X."/>
            <person name="Li Y."/>
            <person name="Li Y."/>
            <person name="Wang S."/>
            <person name="Li R."/>
            <person name="Zhang H."/>
            <person name="Shen G."/>
            <person name="Guo B."/>
            <person name="Wei J."/>
            <person name="Xu J."/>
            <person name="St-Pierre B."/>
            <person name="Chen S."/>
            <person name="Sun C."/>
        </authorList>
    </citation>
    <scope>NUCLEOTIDE SEQUENCE [LARGE SCALE GENOMIC DNA]</scope>
</reference>